<evidence type="ECO:0000313" key="2">
    <source>
        <dbReference type="EMBL" id="CAF1615752.1"/>
    </source>
</evidence>
<evidence type="ECO:0000313" key="3">
    <source>
        <dbReference type="EMBL" id="CAF4502249.1"/>
    </source>
</evidence>
<evidence type="ECO:0000313" key="4">
    <source>
        <dbReference type="Proteomes" id="UP000663829"/>
    </source>
</evidence>
<protein>
    <recommendedName>
        <fullName evidence="1">Helix-turn-helix domain-containing protein</fullName>
    </recommendedName>
</protein>
<dbReference type="AlphaFoldDB" id="A0A816C0E1"/>
<sequence length="133" mass="15743">MNDLCTIVSYEAIMAALERFLNEYYKAEQDIHGLTIDTMKLIRIILQNQTFVFQNKIYRQIKDTEPRSLPYVHGHPHLTSSTLIRASLVRAVLCCSNTIDFDNERRDIDETFSTNGYTWDYIIDYVKQFFQEF</sequence>
<evidence type="ECO:0000259" key="1">
    <source>
        <dbReference type="Pfam" id="PF26215"/>
    </source>
</evidence>
<dbReference type="Proteomes" id="UP000681722">
    <property type="component" value="Unassembled WGS sequence"/>
</dbReference>
<comment type="caution">
    <text evidence="2">The sequence shown here is derived from an EMBL/GenBank/DDBJ whole genome shotgun (WGS) entry which is preliminary data.</text>
</comment>
<accession>A0A816C0E1</accession>
<feature type="domain" description="Helix-turn-helix" evidence="1">
    <location>
        <begin position="69"/>
        <end position="122"/>
    </location>
</feature>
<dbReference type="Proteomes" id="UP000663829">
    <property type="component" value="Unassembled WGS sequence"/>
</dbReference>
<gene>
    <name evidence="2" type="ORF">GPM918_LOCUS43397</name>
    <name evidence="3" type="ORF">SRO942_LOCUS44883</name>
</gene>
<proteinExistence type="predicted"/>
<dbReference type="OrthoDB" id="10055188at2759"/>
<dbReference type="Pfam" id="PF26215">
    <property type="entry name" value="HTH_animal"/>
    <property type="match status" value="1"/>
</dbReference>
<dbReference type="EMBL" id="CAJOBC010106197">
    <property type="protein sequence ID" value="CAF4502249.1"/>
    <property type="molecule type" value="Genomic_DNA"/>
</dbReference>
<dbReference type="EMBL" id="CAJNOQ010039247">
    <property type="protein sequence ID" value="CAF1615752.1"/>
    <property type="molecule type" value="Genomic_DNA"/>
</dbReference>
<organism evidence="2 4">
    <name type="scientific">Didymodactylos carnosus</name>
    <dbReference type="NCBI Taxonomy" id="1234261"/>
    <lineage>
        <taxon>Eukaryota</taxon>
        <taxon>Metazoa</taxon>
        <taxon>Spiralia</taxon>
        <taxon>Gnathifera</taxon>
        <taxon>Rotifera</taxon>
        <taxon>Eurotatoria</taxon>
        <taxon>Bdelloidea</taxon>
        <taxon>Philodinida</taxon>
        <taxon>Philodinidae</taxon>
        <taxon>Didymodactylos</taxon>
    </lineage>
</organism>
<dbReference type="InterPro" id="IPR058912">
    <property type="entry name" value="HTH_animal"/>
</dbReference>
<keyword evidence="4" id="KW-1185">Reference proteome</keyword>
<reference evidence="2" key="1">
    <citation type="submission" date="2021-02" db="EMBL/GenBank/DDBJ databases">
        <authorList>
            <person name="Nowell W R."/>
        </authorList>
    </citation>
    <scope>NUCLEOTIDE SEQUENCE</scope>
</reference>
<name>A0A816C0E1_9BILA</name>